<dbReference type="OrthoDB" id="5123240at2"/>
<reference evidence="1 2" key="1">
    <citation type="submission" date="2019-01" db="EMBL/GenBank/DDBJ databases">
        <title>Genome sequencing of strain DFW100M-13.</title>
        <authorList>
            <person name="Heo J."/>
            <person name="Kim S.-J."/>
            <person name="Kim J.-S."/>
            <person name="Hong S.-B."/>
            <person name="Kwon S.-W."/>
        </authorList>
    </citation>
    <scope>NUCLEOTIDE SEQUENCE [LARGE SCALE GENOMIC DNA]</scope>
    <source>
        <strain evidence="1 2">DFW100M-13</strain>
    </source>
</reference>
<dbReference type="Proteomes" id="UP000293995">
    <property type="component" value="Chromosome"/>
</dbReference>
<dbReference type="EMBL" id="CP035494">
    <property type="protein sequence ID" value="QAY61022.1"/>
    <property type="molecule type" value="Genomic_DNA"/>
</dbReference>
<proteinExistence type="predicted"/>
<accession>A0A4P6EF82</accession>
<evidence type="ECO:0000313" key="2">
    <source>
        <dbReference type="Proteomes" id="UP000293995"/>
    </source>
</evidence>
<name>A0A4P6EF82_9MICO</name>
<gene>
    <name evidence="1" type="ORF">ET475_14175</name>
</gene>
<protein>
    <submittedName>
        <fullName evidence="1">Uncharacterized protein</fullName>
    </submittedName>
</protein>
<dbReference type="AlphaFoldDB" id="A0A4P6EF82"/>
<dbReference type="KEGG" id="mprt:ET475_14175"/>
<sequence length="149" mass="16992">MTNDTLAADKDAPLTDDTLLTERVLFLLERANLRQFWMMFLDEHDVQAPTLMPCDDLPVDPCHQTHTDDLGTVTHAELLAARIAFLMEHCEFAQAVFVWERRGGPRVGEQERAWARELGAACVRHGVRVRAQFLLHDRGVRVLAPDDYL</sequence>
<organism evidence="1 2">
    <name type="scientific">Microbacterium protaetiae</name>
    <dbReference type="NCBI Taxonomy" id="2509458"/>
    <lineage>
        <taxon>Bacteria</taxon>
        <taxon>Bacillati</taxon>
        <taxon>Actinomycetota</taxon>
        <taxon>Actinomycetes</taxon>
        <taxon>Micrococcales</taxon>
        <taxon>Microbacteriaceae</taxon>
        <taxon>Microbacterium</taxon>
    </lineage>
</organism>
<evidence type="ECO:0000313" key="1">
    <source>
        <dbReference type="EMBL" id="QAY61022.1"/>
    </source>
</evidence>
<keyword evidence="2" id="KW-1185">Reference proteome</keyword>
<dbReference type="RefSeq" id="WP_129391625.1">
    <property type="nucleotide sequence ID" value="NZ_CP035494.1"/>
</dbReference>